<feature type="region of interest" description="Disordered" evidence="1">
    <location>
        <begin position="1"/>
        <end position="37"/>
    </location>
</feature>
<dbReference type="InterPro" id="IPR015947">
    <property type="entry name" value="PUA-like_sf"/>
</dbReference>
<feature type="domain" description="ASCH" evidence="2">
    <location>
        <begin position="73"/>
        <end position="202"/>
    </location>
</feature>
<dbReference type="EMBL" id="JBHTEF010000001">
    <property type="protein sequence ID" value="MFC7581669.1"/>
    <property type="molecule type" value="Genomic_DNA"/>
</dbReference>
<dbReference type="PANTHER" id="PTHR39203">
    <property type="entry name" value="CYTOPLASMIC PROTEIN-RELATED"/>
    <property type="match status" value="1"/>
</dbReference>
<dbReference type="Pfam" id="PF04266">
    <property type="entry name" value="ASCH"/>
    <property type="match status" value="1"/>
</dbReference>
<accession>A0ABW2SNH1</accession>
<sequence length="211" mass="22653">MGIIDEGGAGPAGADGRSGAREGRRARPDGEVPPPDQRAVGLFWEEARKAIGLNDLDVYLGESPVAAVPPPAWQFGDSARLADDLVDLVVAGAKTATAGALWEYEEEGESLPEPGALGIACDGTGRPRALVRTDAVDVVPFDAVDEEHAAAEGEGDLSLGYWRRVHVRFLRGYEGRDQNEPWPEGAPWPPDPMVLERITCLYPRPPRRPAL</sequence>
<name>A0ABW2SNH1_9ACTO</name>
<feature type="compositionally biased region" description="Basic and acidic residues" evidence="1">
    <location>
        <begin position="18"/>
        <end position="30"/>
    </location>
</feature>
<comment type="caution">
    <text evidence="3">The sequence shown here is derived from an EMBL/GenBank/DDBJ whole genome shotgun (WGS) entry which is preliminary data.</text>
</comment>
<feature type="compositionally biased region" description="Gly residues" evidence="1">
    <location>
        <begin position="1"/>
        <end position="13"/>
    </location>
</feature>
<dbReference type="Gene3D" id="3.10.400.10">
    <property type="entry name" value="Sulfate adenylyltransferase"/>
    <property type="match status" value="1"/>
</dbReference>
<proteinExistence type="predicted"/>
<dbReference type="SUPFAM" id="SSF88697">
    <property type="entry name" value="PUA domain-like"/>
    <property type="match status" value="1"/>
</dbReference>
<dbReference type="PANTHER" id="PTHR39203:SF1">
    <property type="entry name" value="CYTOPLASMIC PROTEIN"/>
    <property type="match status" value="1"/>
</dbReference>
<dbReference type="Proteomes" id="UP001596527">
    <property type="component" value="Unassembled WGS sequence"/>
</dbReference>
<protein>
    <submittedName>
        <fullName evidence="3">ASCH domain-containing protein</fullName>
    </submittedName>
</protein>
<dbReference type="InterPro" id="IPR007374">
    <property type="entry name" value="ASCH_domain"/>
</dbReference>
<organism evidence="3 4">
    <name type="scientific">Schaalia naturae</name>
    <dbReference type="NCBI Taxonomy" id="635203"/>
    <lineage>
        <taxon>Bacteria</taxon>
        <taxon>Bacillati</taxon>
        <taxon>Actinomycetota</taxon>
        <taxon>Actinomycetes</taxon>
        <taxon>Actinomycetales</taxon>
        <taxon>Actinomycetaceae</taxon>
        <taxon>Schaalia</taxon>
    </lineage>
</organism>
<evidence type="ECO:0000313" key="4">
    <source>
        <dbReference type="Proteomes" id="UP001596527"/>
    </source>
</evidence>
<evidence type="ECO:0000313" key="3">
    <source>
        <dbReference type="EMBL" id="MFC7581669.1"/>
    </source>
</evidence>
<reference evidence="4" key="1">
    <citation type="journal article" date="2019" name="Int. J. Syst. Evol. Microbiol.">
        <title>The Global Catalogue of Microorganisms (GCM) 10K type strain sequencing project: providing services to taxonomists for standard genome sequencing and annotation.</title>
        <authorList>
            <consortium name="The Broad Institute Genomics Platform"/>
            <consortium name="The Broad Institute Genome Sequencing Center for Infectious Disease"/>
            <person name="Wu L."/>
            <person name="Ma J."/>
        </authorList>
    </citation>
    <scope>NUCLEOTIDE SEQUENCE [LARGE SCALE GENOMIC DNA]</scope>
    <source>
        <strain evidence="4">CCUG 56698</strain>
    </source>
</reference>
<dbReference type="InterPro" id="IPR009326">
    <property type="entry name" value="DUF984"/>
</dbReference>
<gene>
    <name evidence="3" type="ORF">ACFQWG_10735</name>
</gene>
<evidence type="ECO:0000259" key="2">
    <source>
        <dbReference type="SMART" id="SM01022"/>
    </source>
</evidence>
<dbReference type="SMART" id="SM01022">
    <property type="entry name" value="ASCH"/>
    <property type="match status" value="1"/>
</dbReference>
<dbReference type="RefSeq" id="WP_380975163.1">
    <property type="nucleotide sequence ID" value="NZ_JBHTEF010000001.1"/>
</dbReference>
<keyword evidence="4" id="KW-1185">Reference proteome</keyword>
<evidence type="ECO:0000256" key="1">
    <source>
        <dbReference type="SAM" id="MobiDB-lite"/>
    </source>
</evidence>